<dbReference type="Pfam" id="PF08282">
    <property type="entry name" value="Hydrolase_3"/>
    <property type="match status" value="1"/>
</dbReference>
<dbReference type="GO" id="GO:0016791">
    <property type="term" value="F:phosphatase activity"/>
    <property type="evidence" value="ECO:0007669"/>
    <property type="project" value="UniProtKB-ARBA"/>
</dbReference>
<dbReference type="SFLD" id="SFLDG01140">
    <property type="entry name" value="C2.B:_Phosphomannomutase_and_P"/>
    <property type="match status" value="1"/>
</dbReference>
<dbReference type="SFLD" id="SFLDS00003">
    <property type="entry name" value="Haloacid_Dehalogenase"/>
    <property type="match status" value="1"/>
</dbReference>
<sequence>MKLLFTDLDGTLLNDDGSISQENLSAIRRAAEKGNLTVITTGRSLSSALPYIRQLKEIQKPCYAITYNGGLIYDCTREEILYKRTIPLPYVQYIFAQAEKFDIHCQTYENGTVLAPRDRTELREYQEHSCMPVKIDPLLLEHLKEEPVKVLTSCLSDREHHDRYRRSLTQWAKGKVSVFFSNEHYLEHVPEGTSKGGAILWLCRQLGVPVENTVAAGDAENDITMLATAHVGVCMANGAAEVRQQADYITLCDNNHGGIREIIEKFIENS</sequence>
<dbReference type="PANTHER" id="PTHR10000:SF8">
    <property type="entry name" value="HAD SUPERFAMILY HYDROLASE-LIKE, TYPE 3"/>
    <property type="match status" value="1"/>
</dbReference>
<dbReference type="NCBIfam" id="TIGR00099">
    <property type="entry name" value="Cof-subfamily"/>
    <property type="match status" value="1"/>
</dbReference>
<dbReference type="EMBL" id="DWVZ01000025">
    <property type="protein sequence ID" value="HJC62386.1"/>
    <property type="molecule type" value="Genomic_DNA"/>
</dbReference>
<organism evidence="1 2">
    <name type="scientific">Candidatus Blautia merdavium</name>
    <dbReference type="NCBI Taxonomy" id="2838494"/>
    <lineage>
        <taxon>Bacteria</taxon>
        <taxon>Bacillati</taxon>
        <taxon>Bacillota</taxon>
        <taxon>Clostridia</taxon>
        <taxon>Lachnospirales</taxon>
        <taxon>Lachnospiraceae</taxon>
        <taxon>Blautia</taxon>
    </lineage>
</organism>
<protein>
    <submittedName>
        <fullName evidence="1">Cof-type HAD-IIB family hydrolase</fullName>
    </submittedName>
</protein>
<dbReference type="AlphaFoldDB" id="A0A9D2PKV6"/>
<dbReference type="InterPro" id="IPR006379">
    <property type="entry name" value="HAD-SF_hydro_IIB"/>
</dbReference>
<comment type="caution">
    <text evidence="1">The sequence shown here is derived from an EMBL/GenBank/DDBJ whole genome shotgun (WGS) entry which is preliminary data.</text>
</comment>
<evidence type="ECO:0000313" key="1">
    <source>
        <dbReference type="EMBL" id="HJC62386.1"/>
    </source>
</evidence>
<dbReference type="Gene3D" id="3.30.1240.10">
    <property type="match status" value="1"/>
</dbReference>
<dbReference type="PROSITE" id="PS01228">
    <property type="entry name" value="COF_1"/>
    <property type="match status" value="1"/>
</dbReference>
<dbReference type="InterPro" id="IPR036412">
    <property type="entry name" value="HAD-like_sf"/>
</dbReference>
<accession>A0A9D2PKV6</accession>
<dbReference type="GO" id="GO:0000287">
    <property type="term" value="F:magnesium ion binding"/>
    <property type="evidence" value="ECO:0007669"/>
    <property type="project" value="TreeGrafter"/>
</dbReference>
<keyword evidence="1" id="KW-0378">Hydrolase</keyword>
<dbReference type="CDD" id="cd07516">
    <property type="entry name" value="HAD_Pase"/>
    <property type="match status" value="1"/>
</dbReference>
<dbReference type="Proteomes" id="UP000823886">
    <property type="component" value="Unassembled WGS sequence"/>
</dbReference>
<gene>
    <name evidence="1" type="ORF">H9753_02025</name>
</gene>
<dbReference type="PANTHER" id="PTHR10000">
    <property type="entry name" value="PHOSPHOSERINE PHOSPHATASE"/>
    <property type="match status" value="1"/>
</dbReference>
<reference evidence="1" key="1">
    <citation type="journal article" date="2021" name="PeerJ">
        <title>Extensive microbial diversity within the chicken gut microbiome revealed by metagenomics and culture.</title>
        <authorList>
            <person name="Gilroy R."/>
            <person name="Ravi A."/>
            <person name="Getino M."/>
            <person name="Pursley I."/>
            <person name="Horton D.L."/>
            <person name="Alikhan N.F."/>
            <person name="Baker D."/>
            <person name="Gharbi K."/>
            <person name="Hall N."/>
            <person name="Watson M."/>
            <person name="Adriaenssens E.M."/>
            <person name="Foster-Nyarko E."/>
            <person name="Jarju S."/>
            <person name="Secka A."/>
            <person name="Antonio M."/>
            <person name="Oren A."/>
            <person name="Chaudhuri R.R."/>
            <person name="La Ragione R."/>
            <person name="Hildebrand F."/>
            <person name="Pallen M.J."/>
        </authorList>
    </citation>
    <scope>NUCLEOTIDE SEQUENCE</scope>
    <source>
        <strain evidence="1">ChiBcec2-3848</strain>
    </source>
</reference>
<dbReference type="InterPro" id="IPR023214">
    <property type="entry name" value="HAD_sf"/>
</dbReference>
<proteinExistence type="predicted"/>
<dbReference type="GO" id="GO:0005829">
    <property type="term" value="C:cytosol"/>
    <property type="evidence" value="ECO:0007669"/>
    <property type="project" value="TreeGrafter"/>
</dbReference>
<evidence type="ECO:0000313" key="2">
    <source>
        <dbReference type="Proteomes" id="UP000823886"/>
    </source>
</evidence>
<dbReference type="SUPFAM" id="SSF56784">
    <property type="entry name" value="HAD-like"/>
    <property type="match status" value="1"/>
</dbReference>
<dbReference type="NCBIfam" id="TIGR01484">
    <property type="entry name" value="HAD-SF-IIB"/>
    <property type="match status" value="1"/>
</dbReference>
<dbReference type="Gene3D" id="3.40.50.1000">
    <property type="entry name" value="HAD superfamily/HAD-like"/>
    <property type="match status" value="1"/>
</dbReference>
<reference evidence="1" key="2">
    <citation type="submission" date="2021-04" db="EMBL/GenBank/DDBJ databases">
        <authorList>
            <person name="Gilroy R."/>
        </authorList>
    </citation>
    <scope>NUCLEOTIDE SEQUENCE</scope>
    <source>
        <strain evidence="1">ChiBcec2-3848</strain>
    </source>
</reference>
<name>A0A9D2PKV6_9FIRM</name>
<dbReference type="InterPro" id="IPR000150">
    <property type="entry name" value="Cof"/>
</dbReference>